<evidence type="ECO:0000256" key="1">
    <source>
        <dbReference type="ARBA" id="ARBA00022729"/>
    </source>
</evidence>
<dbReference type="InterPro" id="IPR006558">
    <property type="entry name" value="LamG-like"/>
</dbReference>
<organism evidence="5 6">
    <name type="scientific">Phytomonospora endophytica</name>
    <dbReference type="NCBI Taxonomy" id="714109"/>
    <lineage>
        <taxon>Bacteria</taxon>
        <taxon>Bacillati</taxon>
        <taxon>Actinomycetota</taxon>
        <taxon>Actinomycetes</taxon>
        <taxon>Micromonosporales</taxon>
        <taxon>Micromonosporaceae</taxon>
        <taxon>Phytomonospora</taxon>
    </lineage>
</organism>
<dbReference type="Pfam" id="PF13385">
    <property type="entry name" value="Laminin_G_3"/>
    <property type="match status" value="3"/>
</dbReference>
<feature type="domain" description="LamG-like jellyroll fold" evidence="4">
    <location>
        <begin position="1221"/>
        <end position="1366"/>
    </location>
</feature>
<proteinExistence type="predicted"/>
<evidence type="ECO:0000313" key="6">
    <source>
        <dbReference type="Proteomes" id="UP000548476"/>
    </source>
</evidence>
<dbReference type="EMBL" id="JACHGT010000014">
    <property type="protein sequence ID" value="MBB6037841.1"/>
    <property type="molecule type" value="Genomic_DNA"/>
</dbReference>
<dbReference type="RefSeq" id="WP_184790656.1">
    <property type="nucleotide sequence ID" value="NZ_BONT01000065.1"/>
</dbReference>
<sequence length="1379" mass="145124">MKSPLSLARVAVLPVTAALLLPVAWAMPATAQEVEPPDPDLPAVECPQFDGPPHADDELTAYRYALACNVDVEVTTLRDIDREVFATPDKTLESHIAVAPYQVKDSDGGWIPIDASLVPTGSGSYTSAATVVDITVGAGGDAPFLTATDPGGGALSLSWPGGALPAPVVAGSLATYPEVFPGVDLAVQAEPVGFSWVLVVKTPEAAADPALATVAVDIAATGLTVTENPATGHIEVADATGNLVFEAGQAIMWDSSIAGGGTAPAAATDAVEAPATDPGKIADVEVELTASGIDLIPDPAMLADETAVYPVYIDPPFTSSRKSWANVYQGRSGEGWTGDSSWPRAGGMRVGNNTWWDCGDGCGLWRSVITLNVGKLSGKYVASAAVKVLQTHTAGCGAYGLELWRTEKTGNGVSWNGVKWLYGKQLETQSPPSSNTTGSCGSGNSHEWVAYDGAEVKRRVQSAADQDYDTVSFGFRSSSESDPYQWRRLSTDSVRLEVVYYIYPPKPDQLTIDGTTCQPLAERAPWIPSATPTLQVRARTYESESVYVRLRVRKNGASSNLWYYRTPGAVGTNSPVPRMITPGLTDGSYYWQARADSRHTDAVNSDYTAPCYFKVDGTKPTLPGITVTSPTGSITAGQTVKLAITSTDPVVNGVSSGIRSYQYDLGTGEFDKGDYSDGSSSIAIPNVPAGRSVVNVRFFDRAGNPSDTRQYTFFAGSVISPVPMGAWRLGGDTADDTPHKNDLVPATGSGPVFAEYPAGSGNRALKLDGKTCLTGPAPVDTDGALTVSLRVRMDAKPAEHAKVLTQGGPDHSAYQVQYATATNTWSFSMLSESYEWYSVTAANPAALGTWLHIIGTYDPDAGITRMYFNGLLAAERTVDFVPWNGRSTFGVGCLRGAGGSTGHFLTGALDDVSVHAGLLSAADIKAMKAMPSGEVGRWEMRGNGADATRFGRGLTLPASSLTAFDPFGRPHGALVLDGQSCATGPAFVPGDDTFGISAWVRPTVLEGGTRVFLGQADAAGDGFVVGLNPDGEWFFGSARGLLTGVTADRDEPVIAPMSSGDYIPPDGGWQNVALQYYGSGNWTLHIDGRFYDPKGHSGGELTGVPGVVGGGLTIGCADFGSGARNRFTGLVHDVRVWRGLKDLSDVAEMFADQPAELEGRWRLEGKDASIGNDNSGKDHHFLREGTTSFTDGYNCADSDSAMEMFGTGSAATSGPVIATDESFTVTAWVRLDTLDTSATYVSAAGHHNTGFRLQYDAVNKRFQFVMTSADAPSSATGFTWSIARGTAQPQVGYWYHLAGVFDLHAGKMHLYVSGDKAASTDGPASPWRAEGPLVLGATATIGGGRTNRLDGAIDDVLVWQGVVPDHIFGQIAAAPVRAC</sequence>
<dbReference type="InterPro" id="IPR042837">
    <property type="entry name" value="PTX3"/>
</dbReference>
<protein>
    <recommendedName>
        <fullName evidence="4">LamG-like jellyroll fold domain-containing protein</fullName>
    </recommendedName>
</protein>
<dbReference type="Proteomes" id="UP000548476">
    <property type="component" value="Unassembled WGS sequence"/>
</dbReference>
<feature type="domain" description="LamG-like jellyroll fold" evidence="4">
    <location>
        <begin position="783"/>
        <end position="922"/>
    </location>
</feature>
<dbReference type="SUPFAM" id="SSF49899">
    <property type="entry name" value="Concanavalin A-like lectins/glucanases"/>
    <property type="match status" value="3"/>
</dbReference>
<dbReference type="PANTHER" id="PTHR46943:SF1">
    <property type="entry name" value="PENTRAXIN-RELATED PROTEIN PTX3"/>
    <property type="match status" value="1"/>
</dbReference>
<evidence type="ECO:0000313" key="5">
    <source>
        <dbReference type="EMBL" id="MBB6037841.1"/>
    </source>
</evidence>
<comment type="caution">
    <text evidence="5">The sequence shown here is derived from an EMBL/GenBank/DDBJ whole genome shotgun (WGS) entry which is preliminary data.</text>
</comment>
<keyword evidence="2" id="KW-1015">Disulfide bond</keyword>
<evidence type="ECO:0000256" key="3">
    <source>
        <dbReference type="SAM" id="SignalP"/>
    </source>
</evidence>
<dbReference type="InterPro" id="IPR013320">
    <property type="entry name" value="ConA-like_dom_sf"/>
</dbReference>
<name>A0A841FKI4_9ACTN</name>
<dbReference type="PANTHER" id="PTHR46943">
    <property type="entry name" value="PENTRAXIN-RELATED PROTEIN PTX3"/>
    <property type="match status" value="1"/>
</dbReference>
<feature type="signal peptide" evidence="3">
    <location>
        <begin position="1"/>
        <end position="31"/>
    </location>
</feature>
<feature type="domain" description="LamG-like jellyroll fold" evidence="4">
    <location>
        <begin position="992"/>
        <end position="1146"/>
    </location>
</feature>
<dbReference type="SMART" id="SM00560">
    <property type="entry name" value="LamGL"/>
    <property type="match status" value="3"/>
</dbReference>
<evidence type="ECO:0000256" key="2">
    <source>
        <dbReference type="ARBA" id="ARBA00023157"/>
    </source>
</evidence>
<dbReference type="GO" id="GO:0006955">
    <property type="term" value="P:immune response"/>
    <property type="evidence" value="ECO:0007669"/>
    <property type="project" value="InterPro"/>
</dbReference>
<evidence type="ECO:0000259" key="4">
    <source>
        <dbReference type="SMART" id="SM00560"/>
    </source>
</evidence>
<reference evidence="5 6" key="1">
    <citation type="submission" date="2020-08" db="EMBL/GenBank/DDBJ databases">
        <title>Genomic Encyclopedia of Type Strains, Phase IV (KMG-IV): sequencing the most valuable type-strain genomes for metagenomic binning, comparative biology and taxonomic classification.</title>
        <authorList>
            <person name="Goeker M."/>
        </authorList>
    </citation>
    <scope>NUCLEOTIDE SEQUENCE [LARGE SCALE GENOMIC DNA]</scope>
    <source>
        <strain evidence="5 6">YIM 65646</strain>
    </source>
</reference>
<keyword evidence="1 3" id="KW-0732">Signal</keyword>
<keyword evidence="6" id="KW-1185">Reference proteome</keyword>
<feature type="chain" id="PRO_5032310525" description="LamG-like jellyroll fold domain-containing protein" evidence="3">
    <location>
        <begin position="32"/>
        <end position="1379"/>
    </location>
</feature>
<dbReference type="Gene3D" id="2.60.120.200">
    <property type="match status" value="3"/>
</dbReference>
<accession>A0A841FKI4</accession>
<gene>
    <name evidence="5" type="ORF">HNR73_005721</name>
</gene>